<name>A0A645J325_9ZZZZ</name>
<sequence length="104" mass="11614">MQCLNRPNPAVFLTNAPTEMNGAPFIIKGDSMSGRIGTNIGQRHQHSARTFADFYCIADMIIMSVCNTDDICIQSITDTNLACRVSFDPWINIDHGSVYRNEFP</sequence>
<comment type="caution">
    <text evidence="1">The sequence shown here is derived from an EMBL/GenBank/DDBJ whole genome shotgun (WGS) entry which is preliminary data.</text>
</comment>
<dbReference type="AlphaFoldDB" id="A0A645J325"/>
<organism evidence="1">
    <name type="scientific">bioreactor metagenome</name>
    <dbReference type="NCBI Taxonomy" id="1076179"/>
    <lineage>
        <taxon>unclassified sequences</taxon>
        <taxon>metagenomes</taxon>
        <taxon>ecological metagenomes</taxon>
    </lineage>
</organism>
<protein>
    <submittedName>
        <fullName evidence="1">Uncharacterized protein</fullName>
    </submittedName>
</protein>
<reference evidence="1" key="1">
    <citation type="submission" date="2019-08" db="EMBL/GenBank/DDBJ databases">
        <authorList>
            <person name="Kucharzyk K."/>
            <person name="Murdoch R.W."/>
            <person name="Higgins S."/>
            <person name="Loffler F."/>
        </authorList>
    </citation>
    <scope>NUCLEOTIDE SEQUENCE</scope>
</reference>
<evidence type="ECO:0000313" key="1">
    <source>
        <dbReference type="EMBL" id="MPN57512.1"/>
    </source>
</evidence>
<proteinExistence type="predicted"/>
<accession>A0A645J325</accession>
<gene>
    <name evidence="1" type="ORF">SDC9_205206</name>
</gene>
<dbReference type="EMBL" id="VSSQ01129103">
    <property type="protein sequence ID" value="MPN57512.1"/>
    <property type="molecule type" value="Genomic_DNA"/>
</dbReference>